<dbReference type="Proteomes" id="UP001167357">
    <property type="component" value="Unassembled WGS sequence"/>
</dbReference>
<protein>
    <submittedName>
        <fullName evidence="1">Uncharacterized protein</fullName>
    </submittedName>
</protein>
<sequence length="119" mass="13327">MLRLTKSETVAMPVKLRLPTDNPNSFNEGTITCKVKIISKDRMRELSEKDTTDAEYLDLFLVDVDGLGDEDAKPINGDAALTEVRTGQWSTFLQAAILQAYFEQYGDARVKNSKPSRGR</sequence>
<dbReference type="RefSeq" id="WP_116903881.1">
    <property type="nucleotide sequence ID" value="NZ_JAMBEC010000006.1"/>
</dbReference>
<name>A0ABT0LM85_9XANT</name>
<evidence type="ECO:0000313" key="1">
    <source>
        <dbReference type="EMBL" id="MCL1550459.1"/>
    </source>
</evidence>
<dbReference type="EMBL" id="JAMBED010000005">
    <property type="protein sequence ID" value="MCL1550459.1"/>
    <property type="molecule type" value="Genomic_DNA"/>
</dbReference>
<keyword evidence="2" id="KW-1185">Reference proteome</keyword>
<proteinExistence type="predicted"/>
<comment type="caution">
    <text evidence="1">The sequence shown here is derived from an EMBL/GenBank/DDBJ whole genome shotgun (WGS) entry which is preliminary data.</text>
</comment>
<evidence type="ECO:0000313" key="2">
    <source>
        <dbReference type="Proteomes" id="UP001167357"/>
    </source>
</evidence>
<accession>A0ABT0LM85</accession>
<reference evidence="1" key="1">
    <citation type="submission" date="2022-04" db="EMBL/GenBank/DDBJ databases">
        <title>Genomic comparison of 19 strains of Xanthomonas nasturtii, a newly emerging watercress pathogen.</title>
        <authorList>
            <person name="Harrison J."/>
            <person name="Greer S."/>
            <person name="Hussain R."/>
            <person name="Lascelles D."/>
            <person name="Roberts M."/>
            <person name="Carter B."/>
            <person name="Bryning A."/>
            <person name="Carroll S."/>
            <person name="Aspin A."/>
            <person name="Cruz L."/>
            <person name="Cruz J."/>
            <person name="Grant M."/>
            <person name="Vicente J."/>
            <person name="Studholme D.J."/>
        </authorList>
    </citation>
    <scope>NUCLEOTIDE SEQUENCE</scope>
    <source>
        <strain evidence="1">10016B</strain>
    </source>
</reference>
<gene>
    <name evidence="1" type="ORF">M3O51_03775</name>
</gene>
<organism evidence="1 2">
    <name type="scientific">Xanthomonas nasturtii</name>
    <dbReference type="NCBI Taxonomy" id="1843581"/>
    <lineage>
        <taxon>Bacteria</taxon>
        <taxon>Pseudomonadati</taxon>
        <taxon>Pseudomonadota</taxon>
        <taxon>Gammaproteobacteria</taxon>
        <taxon>Lysobacterales</taxon>
        <taxon>Lysobacteraceae</taxon>
        <taxon>Xanthomonas</taxon>
    </lineage>
</organism>